<protein>
    <submittedName>
        <fullName evidence="2">AMP-dependent acyl-CoA synthetase</fullName>
    </submittedName>
</protein>
<dbReference type="SUPFAM" id="SSF56801">
    <property type="entry name" value="Acetyl-CoA synthetase-like"/>
    <property type="match status" value="1"/>
</dbReference>
<dbReference type="EMBL" id="AP025592">
    <property type="protein sequence ID" value="BDG07090.1"/>
    <property type="molecule type" value="Genomic_DNA"/>
</dbReference>
<dbReference type="InterPro" id="IPR042099">
    <property type="entry name" value="ANL_N_sf"/>
</dbReference>
<dbReference type="InterPro" id="IPR000873">
    <property type="entry name" value="AMP-dep_synth/lig_dom"/>
</dbReference>
<dbReference type="Proteomes" id="UP001162734">
    <property type="component" value="Chromosome"/>
</dbReference>
<organism evidence="2 3">
    <name type="scientific">Anaeromyxobacter paludicola</name>
    <dbReference type="NCBI Taxonomy" id="2918171"/>
    <lineage>
        <taxon>Bacteria</taxon>
        <taxon>Pseudomonadati</taxon>
        <taxon>Myxococcota</taxon>
        <taxon>Myxococcia</taxon>
        <taxon>Myxococcales</taxon>
        <taxon>Cystobacterineae</taxon>
        <taxon>Anaeromyxobacteraceae</taxon>
        <taxon>Anaeromyxobacter</taxon>
    </lineage>
</organism>
<dbReference type="InterPro" id="IPR050237">
    <property type="entry name" value="ATP-dep_AMP-bd_enzyme"/>
</dbReference>
<accession>A0ABN6N3H8</accession>
<dbReference type="Pfam" id="PF00501">
    <property type="entry name" value="AMP-binding"/>
    <property type="match status" value="1"/>
</dbReference>
<gene>
    <name evidence="2" type="ORF">AMPC_02030</name>
</gene>
<feature type="domain" description="AMP-dependent synthetase/ligase" evidence="1">
    <location>
        <begin position="12"/>
        <end position="343"/>
    </location>
</feature>
<evidence type="ECO:0000313" key="2">
    <source>
        <dbReference type="EMBL" id="BDG07090.1"/>
    </source>
</evidence>
<reference evidence="3" key="1">
    <citation type="journal article" date="2022" name="Int. J. Syst. Evol. Microbiol.">
        <title>Anaeromyxobacter oryzae sp. nov., Anaeromyxobacter diazotrophicus sp. nov. and Anaeromyxobacter paludicola sp. nov., isolated from paddy soils.</title>
        <authorList>
            <person name="Itoh H."/>
            <person name="Xu Z."/>
            <person name="Mise K."/>
            <person name="Masuda Y."/>
            <person name="Ushijima N."/>
            <person name="Hayakawa C."/>
            <person name="Shiratori Y."/>
            <person name="Senoo K."/>
        </authorList>
    </citation>
    <scope>NUCLEOTIDE SEQUENCE [LARGE SCALE GENOMIC DNA]</scope>
    <source>
        <strain evidence="3">Red630</strain>
    </source>
</reference>
<keyword evidence="3" id="KW-1185">Reference proteome</keyword>
<name>A0ABN6N3H8_9BACT</name>
<proteinExistence type="predicted"/>
<dbReference type="PANTHER" id="PTHR43767:SF1">
    <property type="entry name" value="NONRIBOSOMAL PEPTIDE SYNTHASE PES1 (EUROFUNG)-RELATED"/>
    <property type="match status" value="1"/>
</dbReference>
<evidence type="ECO:0000259" key="1">
    <source>
        <dbReference type="Pfam" id="PF00501"/>
    </source>
</evidence>
<dbReference type="RefSeq" id="WP_248343697.1">
    <property type="nucleotide sequence ID" value="NZ_AP025592.1"/>
</dbReference>
<dbReference type="Gene3D" id="3.40.50.12780">
    <property type="entry name" value="N-terminal domain of ligase-like"/>
    <property type="match status" value="1"/>
</dbReference>
<dbReference type="InterPro" id="IPR045851">
    <property type="entry name" value="AMP-bd_C_sf"/>
</dbReference>
<dbReference type="PANTHER" id="PTHR43767">
    <property type="entry name" value="LONG-CHAIN-FATTY-ACID--COA LIGASE"/>
    <property type="match status" value="1"/>
</dbReference>
<sequence length="470" mass="50387">MFLAPARHADSALALLDPVARIALTHGELRERADEGARALALVPRGLAVLLCRNDVPTVVAWLALVEAGWPVLLLDADADPAVTAPLLARYVPEVVIGPAESLPAAAPWRRIAFPGAPAVRRDGPPGPPPHPELTLLLSTSGSTGSPKLARLTRAAVEANARSITEALGIADHERAAGSLPLHYSYGLSVLNSHLVAGACVVLSRDSVVTERFWATLREGECTSFAGVPYTYQMLDRLALDALLPRTLLTMTQAGGKLAEPFLRRAAERMEARGGRFFVMYGATEATARMACLPAEALWRKIGSAGRAIPGGRLTVEVEDVRSEEADRTGEVVYEGPNVMMGYATTRDDLCRGDELGGVLRTGDLGRLDSDGFLWIAGRSKRIAKLFGLRVNLDEVENVLRGYAPAGVIAGEDRLLGFVQAGEELDLAGLSVELARRLRVYPRAVLLRRVGALPLLANGKLDYRALEALR</sequence>
<dbReference type="Gene3D" id="3.30.300.30">
    <property type="match status" value="1"/>
</dbReference>
<evidence type="ECO:0000313" key="3">
    <source>
        <dbReference type="Proteomes" id="UP001162734"/>
    </source>
</evidence>